<organism evidence="2 3">
    <name type="scientific">Xylaria multiplex</name>
    <dbReference type="NCBI Taxonomy" id="323545"/>
    <lineage>
        <taxon>Eukaryota</taxon>
        <taxon>Fungi</taxon>
        <taxon>Dikarya</taxon>
        <taxon>Ascomycota</taxon>
        <taxon>Pezizomycotina</taxon>
        <taxon>Sordariomycetes</taxon>
        <taxon>Xylariomycetidae</taxon>
        <taxon>Xylariales</taxon>
        <taxon>Xylariaceae</taxon>
        <taxon>Xylaria</taxon>
    </lineage>
</organism>
<keyword evidence="3" id="KW-1185">Reference proteome</keyword>
<dbReference type="Proteomes" id="UP000481858">
    <property type="component" value="Unassembled WGS sequence"/>
</dbReference>
<evidence type="ECO:0000313" key="2">
    <source>
        <dbReference type="EMBL" id="KAF2964178.1"/>
    </source>
</evidence>
<gene>
    <name evidence="2" type="ORF">GQX73_g9406</name>
</gene>
<comment type="caution">
    <text evidence="2">The sequence shown here is derived from an EMBL/GenBank/DDBJ whole genome shotgun (WGS) entry which is preliminary data.</text>
</comment>
<reference evidence="2 3" key="1">
    <citation type="submission" date="2019-12" db="EMBL/GenBank/DDBJ databases">
        <title>Draft genome sequence of the ascomycete Xylaria multiplex DSM 110363.</title>
        <authorList>
            <person name="Buettner E."/>
            <person name="Kellner H."/>
        </authorList>
    </citation>
    <scope>NUCLEOTIDE SEQUENCE [LARGE SCALE GENOMIC DNA]</scope>
    <source>
        <strain evidence="2 3">DSM 110363</strain>
    </source>
</reference>
<sequence>MGDKVTQGSVTDGLRMVVFGGGDTATPALLARAWDDQAHAWTEIMCRKLRCDAYLSFVPETDGTGGAVVSNEFLDAAYKHVSSSAIGPRKDDETVKLDYSWATEQYPMPYQHDLAAQVDSFLSSSQSRRPFAESLWVFNVGYWDVWYLAALPRKLAMEVLDSNARDLFFQIERLYHATQGRDSAVFPRSHSNSSASTPIETRADGTTRTPFRIFLTRLFDISLTPGFASARPWPPEPHSSSTQMRNAAFLTKYWNALLDLAVNDWLATSDPEFWSVADKIDVKVIEALVRKRSLTDIEQIEERSKKDHHGRGRNGRSGSISLPRRKVASYSISRYLRELIIDRQLRNADLFDHKGLGARPSEDGFLDISMPCVLRVTGDGTSKGETVNAEGKRIVCQDPDNYLFYTEFTVGQRAINEIGVRAARKFLDQVEADSGWRARARMYKENGPEYGGHKTTNFGA</sequence>
<accession>A0A7C8IL14</accession>
<protein>
    <submittedName>
        <fullName evidence="2">Uncharacterized protein</fullName>
    </submittedName>
</protein>
<dbReference type="InParanoid" id="A0A7C8IL14"/>
<dbReference type="AlphaFoldDB" id="A0A7C8IL14"/>
<feature type="region of interest" description="Disordered" evidence="1">
    <location>
        <begin position="300"/>
        <end position="321"/>
    </location>
</feature>
<dbReference type="OrthoDB" id="5278722at2759"/>
<name>A0A7C8IL14_9PEZI</name>
<evidence type="ECO:0000313" key="3">
    <source>
        <dbReference type="Proteomes" id="UP000481858"/>
    </source>
</evidence>
<dbReference type="EMBL" id="WUBL01000163">
    <property type="protein sequence ID" value="KAF2964178.1"/>
    <property type="molecule type" value="Genomic_DNA"/>
</dbReference>
<proteinExistence type="predicted"/>
<evidence type="ECO:0000256" key="1">
    <source>
        <dbReference type="SAM" id="MobiDB-lite"/>
    </source>
</evidence>